<dbReference type="Proteomes" id="UP000193570">
    <property type="component" value="Unassembled WGS sequence"/>
</dbReference>
<feature type="transmembrane region" description="Helical" evidence="6">
    <location>
        <begin position="37"/>
        <end position="59"/>
    </location>
</feature>
<keyword evidence="4 6" id="KW-1133">Transmembrane helix</keyword>
<evidence type="ECO:0000256" key="3">
    <source>
        <dbReference type="ARBA" id="ARBA00022692"/>
    </source>
</evidence>
<feature type="domain" description="EamA" evidence="7">
    <location>
        <begin position="9"/>
        <end position="142"/>
    </location>
</feature>
<dbReference type="GO" id="GO:0016020">
    <property type="term" value="C:membrane"/>
    <property type="evidence" value="ECO:0007669"/>
    <property type="project" value="UniProtKB-SubCell"/>
</dbReference>
<comment type="similarity">
    <text evidence="2">Belongs to the drug/metabolite transporter (DMT) superfamily. 10 TMS drug/metabolite exporter (DME) (TC 2.A.7.3) family.</text>
</comment>
<name>A0A1X7A8E3_9RHOB</name>
<feature type="transmembrane region" description="Helical" evidence="6">
    <location>
        <begin position="152"/>
        <end position="169"/>
    </location>
</feature>
<protein>
    <submittedName>
        <fullName evidence="8">EamA-like transporter family protein</fullName>
    </submittedName>
</protein>
<evidence type="ECO:0000256" key="5">
    <source>
        <dbReference type="ARBA" id="ARBA00023136"/>
    </source>
</evidence>
<dbReference type="AlphaFoldDB" id="A0A1X7A8E3"/>
<proteinExistence type="inferred from homology"/>
<keyword evidence="9" id="KW-1185">Reference proteome</keyword>
<evidence type="ECO:0000256" key="2">
    <source>
        <dbReference type="ARBA" id="ARBA00009853"/>
    </source>
</evidence>
<feature type="transmembrane region" description="Helical" evidence="6">
    <location>
        <begin position="181"/>
        <end position="199"/>
    </location>
</feature>
<dbReference type="SUPFAM" id="SSF103481">
    <property type="entry name" value="Multidrug resistance efflux transporter EmrE"/>
    <property type="match status" value="2"/>
</dbReference>
<keyword evidence="3 6" id="KW-0812">Transmembrane</keyword>
<comment type="subcellular location">
    <subcellularLocation>
        <location evidence="1">Membrane</location>
        <topology evidence="1">Multi-pass membrane protein</topology>
    </subcellularLocation>
</comment>
<feature type="transmembrane region" description="Helical" evidence="6">
    <location>
        <begin position="211"/>
        <end position="231"/>
    </location>
</feature>
<dbReference type="InterPro" id="IPR000620">
    <property type="entry name" value="EamA_dom"/>
</dbReference>
<evidence type="ECO:0000259" key="7">
    <source>
        <dbReference type="Pfam" id="PF00892"/>
    </source>
</evidence>
<feature type="domain" description="EamA" evidence="7">
    <location>
        <begin position="152"/>
        <end position="282"/>
    </location>
</feature>
<dbReference type="EMBL" id="FWFK01000008">
    <property type="protein sequence ID" value="SLN72825.1"/>
    <property type="molecule type" value="Genomic_DNA"/>
</dbReference>
<dbReference type="InterPro" id="IPR037185">
    <property type="entry name" value="EmrE-like"/>
</dbReference>
<evidence type="ECO:0000313" key="9">
    <source>
        <dbReference type="Proteomes" id="UP000193570"/>
    </source>
</evidence>
<dbReference type="PANTHER" id="PTHR22911:SF6">
    <property type="entry name" value="SOLUTE CARRIER FAMILY 35 MEMBER G1"/>
    <property type="match status" value="1"/>
</dbReference>
<evidence type="ECO:0000256" key="4">
    <source>
        <dbReference type="ARBA" id="ARBA00022989"/>
    </source>
</evidence>
<dbReference type="Pfam" id="PF00892">
    <property type="entry name" value="EamA"/>
    <property type="match status" value="2"/>
</dbReference>
<dbReference type="Gene3D" id="1.10.3730.20">
    <property type="match status" value="1"/>
</dbReference>
<feature type="transmembrane region" description="Helical" evidence="6">
    <location>
        <begin position="265"/>
        <end position="283"/>
    </location>
</feature>
<reference evidence="8 9" key="1">
    <citation type="submission" date="2017-03" db="EMBL/GenBank/DDBJ databases">
        <authorList>
            <person name="Afonso C.L."/>
            <person name="Miller P.J."/>
            <person name="Scott M.A."/>
            <person name="Spackman E."/>
            <person name="Goraichik I."/>
            <person name="Dimitrov K.M."/>
            <person name="Suarez D.L."/>
            <person name="Swayne D.E."/>
        </authorList>
    </citation>
    <scope>NUCLEOTIDE SEQUENCE [LARGE SCALE GENOMIC DNA]</scope>
    <source>
        <strain evidence="8 9">CECT 8625</strain>
    </source>
</reference>
<gene>
    <name evidence="8" type="ORF">ROJ8625_03886</name>
</gene>
<keyword evidence="5 6" id="KW-0472">Membrane</keyword>
<accession>A0A1X7A8E3</accession>
<evidence type="ECO:0000256" key="1">
    <source>
        <dbReference type="ARBA" id="ARBA00004141"/>
    </source>
</evidence>
<dbReference type="PANTHER" id="PTHR22911">
    <property type="entry name" value="ACYL-MALONYL CONDENSING ENZYME-RELATED"/>
    <property type="match status" value="1"/>
</dbReference>
<evidence type="ECO:0000313" key="8">
    <source>
        <dbReference type="EMBL" id="SLN72825.1"/>
    </source>
</evidence>
<dbReference type="OrthoDB" id="7165334at2"/>
<dbReference type="RefSeq" id="WP_143535206.1">
    <property type="nucleotide sequence ID" value="NZ_FWFK01000008.1"/>
</dbReference>
<evidence type="ECO:0000256" key="6">
    <source>
        <dbReference type="SAM" id="Phobius"/>
    </source>
</evidence>
<feature type="transmembrane region" description="Helical" evidence="6">
    <location>
        <begin position="243"/>
        <end position="259"/>
    </location>
</feature>
<sequence length="299" mass="31425">MAALSDNARGALLMMASMAAFTLNDTLIKQAGASLPLMQILVMRGVVASAAIGALGWATGAFRARPSRRDGWLIAGRSLCEVGAAYFFLTALMNMPLANVTALLQTLPLTLTLAGALILGEHVGWRRWSAVAAGFAGMLLIVRPGTAGFDAWSLYALVAVLFVTARDLLVRRMSAGLPSVLVTFAASVAVTVFAGLATLGQGWAPVDGREATLVLGAAVLVSLAYLLSVLVMRVGEVSAVAPFRYTGLIWALVLGWLVFGDWPRPATLVGAGLIAAGGLVTLWREGRRRRTVPVRSPVR</sequence>
<organism evidence="8 9">
    <name type="scientific">Roseivivax jejudonensis</name>
    <dbReference type="NCBI Taxonomy" id="1529041"/>
    <lineage>
        <taxon>Bacteria</taxon>
        <taxon>Pseudomonadati</taxon>
        <taxon>Pseudomonadota</taxon>
        <taxon>Alphaproteobacteria</taxon>
        <taxon>Rhodobacterales</taxon>
        <taxon>Roseobacteraceae</taxon>
        <taxon>Roseivivax</taxon>
    </lineage>
</organism>